<organism evidence="2 3">
    <name type="scientific">Liparis tanakae</name>
    <name type="common">Tanaka's snailfish</name>
    <dbReference type="NCBI Taxonomy" id="230148"/>
    <lineage>
        <taxon>Eukaryota</taxon>
        <taxon>Metazoa</taxon>
        <taxon>Chordata</taxon>
        <taxon>Craniata</taxon>
        <taxon>Vertebrata</taxon>
        <taxon>Euteleostomi</taxon>
        <taxon>Actinopterygii</taxon>
        <taxon>Neopterygii</taxon>
        <taxon>Teleostei</taxon>
        <taxon>Neoteleostei</taxon>
        <taxon>Acanthomorphata</taxon>
        <taxon>Eupercaria</taxon>
        <taxon>Perciformes</taxon>
        <taxon>Cottioidei</taxon>
        <taxon>Cottales</taxon>
        <taxon>Liparidae</taxon>
        <taxon>Liparis</taxon>
    </lineage>
</organism>
<dbReference type="Proteomes" id="UP000314294">
    <property type="component" value="Unassembled WGS sequence"/>
</dbReference>
<sequence>MVSPFPPSDQPPSTLKDSLEKAGSARRRPVMPHAIQVTQRHPGACQRSELLKGKLCIALEHVEQLPALPPSVLRSQGVRHGGSVKDDQRLKARLQQLPQQRLVTGNRGPLRLAGEARG</sequence>
<evidence type="ECO:0000313" key="3">
    <source>
        <dbReference type="Proteomes" id="UP000314294"/>
    </source>
</evidence>
<evidence type="ECO:0000256" key="1">
    <source>
        <dbReference type="SAM" id="MobiDB-lite"/>
    </source>
</evidence>
<comment type="caution">
    <text evidence="2">The sequence shown here is derived from an EMBL/GenBank/DDBJ whole genome shotgun (WGS) entry which is preliminary data.</text>
</comment>
<proteinExistence type="predicted"/>
<feature type="compositionally biased region" description="Pro residues" evidence="1">
    <location>
        <begin position="1"/>
        <end position="10"/>
    </location>
</feature>
<dbReference type="AlphaFoldDB" id="A0A4Z2INH6"/>
<protein>
    <submittedName>
        <fullName evidence="2">Uncharacterized protein</fullName>
    </submittedName>
</protein>
<keyword evidence="3" id="KW-1185">Reference proteome</keyword>
<dbReference type="EMBL" id="SRLO01000064">
    <property type="protein sequence ID" value="TNN79426.1"/>
    <property type="molecule type" value="Genomic_DNA"/>
</dbReference>
<evidence type="ECO:0000313" key="2">
    <source>
        <dbReference type="EMBL" id="TNN79426.1"/>
    </source>
</evidence>
<feature type="region of interest" description="Disordered" evidence="1">
    <location>
        <begin position="1"/>
        <end position="29"/>
    </location>
</feature>
<name>A0A4Z2INH6_9TELE</name>
<accession>A0A4Z2INH6</accession>
<reference evidence="2 3" key="1">
    <citation type="submission" date="2019-03" db="EMBL/GenBank/DDBJ databases">
        <title>First draft genome of Liparis tanakae, snailfish: a comprehensive survey of snailfish specific genes.</title>
        <authorList>
            <person name="Kim W."/>
            <person name="Song I."/>
            <person name="Jeong J.-H."/>
            <person name="Kim D."/>
            <person name="Kim S."/>
            <person name="Ryu S."/>
            <person name="Song J.Y."/>
            <person name="Lee S.K."/>
        </authorList>
    </citation>
    <scope>NUCLEOTIDE SEQUENCE [LARGE SCALE GENOMIC DNA]</scope>
    <source>
        <tissue evidence="2">Muscle</tissue>
    </source>
</reference>
<gene>
    <name evidence="2" type="ORF">EYF80_010240</name>
</gene>